<feature type="transmembrane region" description="Helical" evidence="1">
    <location>
        <begin position="12"/>
        <end position="36"/>
    </location>
</feature>
<dbReference type="EMBL" id="CT868669">
    <property type="protein sequence ID" value="CAK92693.1"/>
    <property type="molecule type" value="Genomic_DNA"/>
</dbReference>
<dbReference type="InParanoid" id="A0EBM6"/>
<keyword evidence="3" id="KW-1185">Reference proteome</keyword>
<accession>A0EBM6</accession>
<evidence type="ECO:0008006" key="4">
    <source>
        <dbReference type="Google" id="ProtNLM"/>
    </source>
</evidence>
<evidence type="ECO:0000256" key="1">
    <source>
        <dbReference type="SAM" id="Phobius"/>
    </source>
</evidence>
<dbReference type="KEGG" id="ptm:GSPATT00025427001"/>
<reference evidence="2 3" key="1">
    <citation type="journal article" date="2006" name="Nature">
        <title>Global trends of whole-genome duplications revealed by the ciliate Paramecium tetraurelia.</title>
        <authorList>
            <consortium name="Genoscope"/>
            <person name="Aury J.-M."/>
            <person name="Jaillon O."/>
            <person name="Duret L."/>
            <person name="Noel B."/>
            <person name="Jubin C."/>
            <person name="Porcel B.M."/>
            <person name="Segurens B."/>
            <person name="Daubin V."/>
            <person name="Anthouard V."/>
            <person name="Aiach N."/>
            <person name="Arnaiz O."/>
            <person name="Billaut A."/>
            <person name="Beisson J."/>
            <person name="Blanc I."/>
            <person name="Bouhouche K."/>
            <person name="Camara F."/>
            <person name="Duharcourt S."/>
            <person name="Guigo R."/>
            <person name="Gogendeau D."/>
            <person name="Katinka M."/>
            <person name="Keller A.-M."/>
            <person name="Kissmehl R."/>
            <person name="Klotz C."/>
            <person name="Koll F."/>
            <person name="Le Moue A."/>
            <person name="Lepere C."/>
            <person name="Malinsky S."/>
            <person name="Nowacki M."/>
            <person name="Nowak J.K."/>
            <person name="Plattner H."/>
            <person name="Poulain J."/>
            <person name="Ruiz F."/>
            <person name="Serrano V."/>
            <person name="Zagulski M."/>
            <person name="Dessen P."/>
            <person name="Betermier M."/>
            <person name="Weissenbach J."/>
            <person name="Scarpelli C."/>
            <person name="Schachter V."/>
            <person name="Sperling L."/>
            <person name="Meyer E."/>
            <person name="Cohen J."/>
            <person name="Wincker P."/>
        </authorList>
    </citation>
    <scope>NUCLEOTIDE SEQUENCE [LARGE SCALE GENOMIC DNA]</scope>
    <source>
        <strain evidence="2 3">Stock d4-2</strain>
    </source>
</reference>
<dbReference type="HOGENOM" id="CLU_1809930_0_0_1"/>
<dbReference type="RefSeq" id="XP_001460090.1">
    <property type="nucleotide sequence ID" value="XM_001460053.1"/>
</dbReference>
<dbReference type="OMA" id="AYYKTIL"/>
<dbReference type="AlphaFoldDB" id="A0EBM6"/>
<dbReference type="Proteomes" id="UP000000600">
    <property type="component" value="Unassembled WGS sequence"/>
</dbReference>
<keyword evidence="1" id="KW-1133">Transmembrane helix</keyword>
<dbReference type="PANTHER" id="PTHR31398:SF0">
    <property type="entry name" value="MEIOTIC NUCLEAR DIVISION PROTEIN 1 HOMOLOG"/>
    <property type="match status" value="1"/>
</dbReference>
<keyword evidence="1" id="KW-0812">Transmembrane</keyword>
<dbReference type="GeneID" id="5045875"/>
<name>A0EBM6_PARTE</name>
<protein>
    <recommendedName>
        <fullName evidence="4">Transmembrane protein</fullName>
    </recommendedName>
</protein>
<gene>
    <name evidence="2" type="ORF">GSPATT00025427001</name>
</gene>
<proteinExistence type="predicted"/>
<sequence length="143" mass="16741">MNHKSTYKSSFGGFTSITTIILVFLFFSTNFVDYLAGKNIITKQTQIYDDDLTNLQLNDQDFIMALGIDQTNFLDQPYFTINLQQREYERLPNGTLIKNITQLPLVPCTLERFQQIFDRYGKNFSDDFERLQLKNLLCPQQCI</sequence>
<keyword evidence="1" id="KW-0472">Membrane</keyword>
<evidence type="ECO:0000313" key="3">
    <source>
        <dbReference type="Proteomes" id="UP000000600"/>
    </source>
</evidence>
<evidence type="ECO:0000313" key="2">
    <source>
        <dbReference type="EMBL" id="CAK92693.1"/>
    </source>
</evidence>
<organism evidence="2 3">
    <name type="scientific">Paramecium tetraurelia</name>
    <dbReference type="NCBI Taxonomy" id="5888"/>
    <lineage>
        <taxon>Eukaryota</taxon>
        <taxon>Sar</taxon>
        <taxon>Alveolata</taxon>
        <taxon>Ciliophora</taxon>
        <taxon>Intramacronucleata</taxon>
        <taxon>Oligohymenophorea</taxon>
        <taxon>Peniculida</taxon>
        <taxon>Parameciidae</taxon>
        <taxon>Paramecium</taxon>
    </lineage>
</organism>
<dbReference type="PANTHER" id="PTHR31398">
    <property type="entry name" value="MEIOTIC NUCLEAR DIVISION PROTEIN 1 HOMOLOG"/>
    <property type="match status" value="1"/>
</dbReference>
<dbReference type="OrthoDB" id="294445at2759"/>